<dbReference type="Pfam" id="PF08002">
    <property type="entry name" value="DUF1697"/>
    <property type="match status" value="1"/>
</dbReference>
<evidence type="ECO:0000313" key="1">
    <source>
        <dbReference type="EMBL" id="GBG10717.1"/>
    </source>
</evidence>
<dbReference type="Gene3D" id="3.30.70.1260">
    <property type="entry name" value="bacterial protein sp0830 like"/>
    <property type="match status" value="1"/>
</dbReference>
<dbReference type="EMBL" id="BDQX01000339">
    <property type="protein sequence ID" value="GBG10717.1"/>
    <property type="molecule type" value="Genomic_DNA"/>
</dbReference>
<sequence length="182" mass="20242">MVYIALLRGINVGGNNKINMKELKATFERAGLSNVVTYINTGNIIFTDDNRTAPELSSLLEEAIASDFGLSIRVMVRTIEQIEAIMAALPEHWANDGEMKSDVLYLWEEIDNESVLEGLKLTPEIDRVIYIPGAVLWSYDRQHAGRSGMNKIIGTKFYASVTVRNVNTARKIHDLMKAAAGL</sequence>
<keyword evidence="2" id="KW-1185">Reference proteome</keyword>
<dbReference type="RefSeq" id="WP_108995153.1">
    <property type="nucleotide sequence ID" value="NZ_BDQX01000339.1"/>
</dbReference>
<dbReference type="PANTHER" id="PTHR36439:SF1">
    <property type="entry name" value="DUF1697 DOMAIN-CONTAINING PROTEIN"/>
    <property type="match status" value="1"/>
</dbReference>
<evidence type="ECO:0008006" key="3">
    <source>
        <dbReference type="Google" id="ProtNLM"/>
    </source>
</evidence>
<comment type="caution">
    <text evidence="1">The sequence shown here is derived from an EMBL/GenBank/DDBJ whole genome shotgun (WGS) entry which is preliminary data.</text>
</comment>
<reference evidence="1 2" key="1">
    <citation type="submission" date="2017-08" db="EMBL/GenBank/DDBJ databases">
        <title>Substantial Increase in Enzyme Production by Combined Drug-Resistance Mutations in Paenibacillus agaridevorans.</title>
        <authorList>
            <person name="Tanaka Y."/>
            <person name="Funane K."/>
            <person name="Hosaka T."/>
            <person name="Shiwa Y."/>
            <person name="Fujita N."/>
            <person name="Miyazaki T."/>
            <person name="Yoshikawa H."/>
            <person name="Murakami K."/>
            <person name="Kasahara K."/>
            <person name="Inaoka T."/>
            <person name="Hiraga Y."/>
            <person name="Ochi K."/>
        </authorList>
    </citation>
    <scope>NUCLEOTIDE SEQUENCE [LARGE SCALE GENOMIC DNA]</scope>
    <source>
        <strain evidence="1 2">T-3040</strain>
    </source>
</reference>
<protein>
    <recommendedName>
        <fullName evidence="3">DUF1697 domain-containing protein</fullName>
    </recommendedName>
</protein>
<dbReference type="Gene3D" id="3.30.70.1280">
    <property type="entry name" value="SP0830-like domains"/>
    <property type="match status" value="1"/>
</dbReference>
<accession>A0A2R5EVY7</accession>
<dbReference type="PANTHER" id="PTHR36439">
    <property type="entry name" value="BLL4334 PROTEIN"/>
    <property type="match status" value="1"/>
</dbReference>
<gene>
    <name evidence="1" type="ORF">PAT3040_05470</name>
</gene>
<dbReference type="InterPro" id="IPR012545">
    <property type="entry name" value="DUF1697"/>
</dbReference>
<dbReference type="AlphaFoldDB" id="A0A2R5EVY7"/>
<dbReference type="Proteomes" id="UP000245202">
    <property type="component" value="Unassembled WGS sequence"/>
</dbReference>
<proteinExistence type="predicted"/>
<name>A0A2R5EVY7_9BACL</name>
<dbReference type="PIRSF" id="PIRSF008502">
    <property type="entry name" value="UCP008502"/>
    <property type="match status" value="1"/>
</dbReference>
<dbReference type="SUPFAM" id="SSF160379">
    <property type="entry name" value="SP0830-like"/>
    <property type="match status" value="1"/>
</dbReference>
<evidence type="ECO:0000313" key="2">
    <source>
        <dbReference type="Proteomes" id="UP000245202"/>
    </source>
</evidence>
<organism evidence="1 2">
    <name type="scientific">Paenibacillus agaridevorans</name>
    <dbReference type="NCBI Taxonomy" id="171404"/>
    <lineage>
        <taxon>Bacteria</taxon>
        <taxon>Bacillati</taxon>
        <taxon>Bacillota</taxon>
        <taxon>Bacilli</taxon>
        <taxon>Bacillales</taxon>
        <taxon>Paenibacillaceae</taxon>
        <taxon>Paenibacillus</taxon>
    </lineage>
</organism>